<comment type="caution">
    <text evidence="1">The sequence shown here is derived from an EMBL/GenBank/DDBJ whole genome shotgun (WGS) entry which is preliminary data.</text>
</comment>
<dbReference type="AlphaFoldDB" id="A0A9D3XTJ3"/>
<dbReference type="Proteomes" id="UP000827986">
    <property type="component" value="Unassembled WGS sequence"/>
</dbReference>
<evidence type="ECO:0000313" key="2">
    <source>
        <dbReference type="Proteomes" id="UP000827986"/>
    </source>
</evidence>
<name>A0A9D3XTJ3_9SAUR</name>
<keyword evidence="2" id="KW-1185">Reference proteome</keyword>
<accession>A0A9D3XTJ3</accession>
<gene>
    <name evidence="1" type="ORF">KIL84_020123</name>
</gene>
<evidence type="ECO:0000313" key="1">
    <source>
        <dbReference type="EMBL" id="KAH1187374.1"/>
    </source>
</evidence>
<sequence length="121" mass="13675">MGKKRKNEEEAATSVVIILLRCEFLTSISLQKLSRKIYQPRRKICSQTFTTRGRRKTNYMVLLTSQKTKTQLTLGRQSVARLSNDVAMIPHQTRVALASVGWMSDLFKCHHVAVPASCHSG</sequence>
<reference evidence="1" key="1">
    <citation type="submission" date="2021-09" db="EMBL/GenBank/DDBJ databases">
        <title>The genome of Mauremys mutica provides insights into the evolution of semi-aquatic lifestyle.</title>
        <authorList>
            <person name="Gong S."/>
            <person name="Gao Y."/>
        </authorList>
    </citation>
    <scope>NUCLEOTIDE SEQUENCE</scope>
    <source>
        <strain evidence="1">MM-2020</strain>
        <tissue evidence="1">Muscle</tissue>
    </source>
</reference>
<protein>
    <submittedName>
        <fullName evidence="1">Uncharacterized protein</fullName>
    </submittedName>
</protein>
<proteinExistence type="predicted"/>
<organism evidence="1 2">
    <name type="scientific">Mauremys mutica</name>
    <name type="common">yellowpond turtle</name>
    <dbReference type="NCBI Taxonomy" id="74926"/>
    <lineage>
        <taxon>Eukaryota</taxon>
        <taxon>Metazoa</taxon>
        <taxon>Chordata</taxon>
        <taxon>Craniata</taxon>
        <taxon>Vertebrata</taxon>
        <taxon>Euteleostomi</taxon>
        <taxon>Archelosauria</taxon>
        <taxon>Testudinata</taxon>
        <taxon>Testudines</taxon>
        <taxon>Cryptodira</taxon>
        <taxon>Durocryptodira</taxon>
        <taxon>Testudinoidea</taxon>
        <taxon>Geoemydidae</taxon>
        <taxon>Geoemydinae</taxon>
        <taxon>Mauremys</taxon>
    </lineage>
</organism>
<dbReference type="EMBL" id="JAHDVG010000463">
    <property type="protein sequence ID" value="KAH1187374.1"/>
    <property type="molecule type" value="Genomic_DNA"/>
</dbReference>